<reference evidence="2 3" key="1">
    <citation type="journal article" date="2016" name="Mol. Biol. Evol.">
        <title>Comparative Genomics of Early-Diverging Mushroom-Forming Fungi Provides Insights into the Origins of Lignocellulose Decay Capabilities.</title>
        <authorList>
            <person name="Nagy L.G."/>
            <person name="Riley R."/>
            <person name="Tritt A."/>
            <person name="Adam C."/>
            <person name="Daum C."/>
            <person name="Floudas D."/>
            <person name="Sun H."/>
            <person name="Yadav J.S."/>
            <person name="Pangilinan J."/>
            <person name="Larsson K.H."/>
            <person name="Matsuura K."/>
            <person name="Barry K."/>
            <person name="Labutti K."/>
            <person name="Kuo R."/>
            <person name="Ohm R.A."/>
            <person name="Bhattacharya S.S."/>
            <person name="Shirouzu T."/>
            <person name="Yoshinaga Y."/>
            <person name="Martin F.M."/>
            <person name="Grigoriev I.V."/>
            <person name="Hibbett D.S."/>
        </authorList>
    </citation>
    <scope>NUCLEOTIDE SEQUENCE [LARGE SCALE GENOMIC DNA]</scope>
    <source>
        <strain evidence="2 3">HHB12029</strain>
    </source>
</reference>
<dbReference type="EMBL" id="KV426641">
    <property type="protein sequence ID" value="KZV79304.1"/>
    <property type="molecule type" value="Genomic_DNA"/>
</dbReference>
<organism evidence="2 3">
    <name type="scientific">Exidia glandulosa HHB12029</name>
    <dbReference type="NCBI Taxonomy" id="1314781"/>
    <lineage>
        <taxon>Eukaryota</taxon>
        <taxon>Fungi</taxon>
        <taxon>Dikarya</taxon>
        <taxon>Basidiomycota</taxon>
        <taxon>Agaricomycotina</taxon>
        <taxon>Agaricomycetes</taxon>
        <taxon>Auriculariales</taxon>
        <taxon>Exidiaceae</taxon>
        <taxon>Exidia</taxon>
    </lineage>
</organism>
<dbReference type="Proteomes" id="UP000077266">
    <property type="component" value="Unassembled WGS sequence"/>
</dbReference>
<sequence>MLLHTIGPGVEDLLRAKYLFVDHKGALRAYLSIPWHLYPCIPPDHAFTACQRLILAALAADDAALDIELETGRPRRTTALDRLKRLEGLATHTRSQTANVRPVPIVDGAVPGEDVEDVDMLEELARDSNERVDADSHAQPAPDVEACTPVPAMDEDARPNVDDMGSVAGRQKKQPGPSDYDVYRHDIHLDLWTPHALQLMIRKDKKLWFKLLL</sequence>
<gene>
    <name evidence="2" type="ORF">EXIGLDRAFT_782526</name>
</gene>
<proteinExistence type="predicted"/>
<evidence type="ECO:0000313" key="3">
    <source>
        <dbReference type="Proteomes" id="UP000077266"/>
    </source>
</evidence>
<protein>
    <submittedName>
        <fullName evidence="2">Uncharacterized protein</fullName>
    </submittedName>
</protein>
<keyword evidence="3" id="KW-1185">Reference proteome</keyword>
<evidence type="ECO:0000313" key="2">
    <source>
        <dbReference type="EMBL" id="KZV79304.1"/>
    </source>
</evidence>
<feature type="region of interest" description="Disordered" evidence="1">
    <location>
        <begin position="151"/>
        <end position="179"/>
    </location>
</feature>
<evidence type="ECO:0000256" key="1">
    <source>
        <dbReference type="SAM" id="MobiDB-lite"/>
    </source>
</evidence>
<dbReference type="InParanoid" id="A0A166NLN3"/>
<dbReference type="AlphaFoldDB" id="A0A166NLN3"/>
<accession>A0A166NLN3</accession>
<name>A0A166NLN3_EXIGL</name>